<reference evidence="3" key="1">
    <citation type="submission" date="2017-02" db="UniProtKB">
        <authorList>
            <consortium name="WormBaseParasite"/>
        </authorList>
    </citation>
    <scope>IDENTIFICATION</scope>
</reference>
<evidence type="ECO:0000313" key="3">
    <source>
        <dbReference type="WBParaSite" id="HPLM_0000791801-mRNA-1"/>
    </source>
</evidence>
<evidence type="ECO:0000313" key="1">
    <source>
        <dbReference type="EMBL" id="VDO33318.1"/>
    </source>
</evidence>
<accession>A0A0N4WBS6</accession>
<sequence>MMLNGSDGLKERIMKDNSFRWNVDAQVSLWCVGTGLDQELRCHEQLLRWYGGTKKVLKPSDKGVNEIVAPREATTRSAKKRWQVCGGTAEAKGMAGDTWKEGRGDGC</sequence>
<organism evidence="3">
    <name type="scientific">Haemonchus placei</name>
    <name type="common">Barber's pole worm</name>
    <dbReference type="NCBI Taxonomy" id="6290"/>
    <lineage>
        <taxon>Eukaryota</taxon>
        <taxon>Metazoa</taxon>
        <taxon>Ecdysozoa</taxon>
        <taxon>Nematoda</taxon>
        <taxon>Chromadorea</taxon>
        <taxon>Rhabditida</taxon>
        <taxon>Rhabditina</taxon>
        <taxon>Rhabditomorpha</taxon>
        <taxon>Strongyloidea</taxon>
        <taxon>Trichostrongylidae</taxon>
        <taxon>Haemonchus</taxon>
    </lineage>
</organism>
<dbReference type="Proteomes" id="UP000268014">
    <property type="component" value="Unassembled WGS sequence"/>
</dbReference>
<dbReference type="AlphaFoldDB" id="A0A0N4WBS6"/>
<protein>
    <submittedName>
        <fullName evidence="1 3">Uncharacterized protein</fullName>
    </submittedName>
</protein>
<keyword evidence="2" id="KW-1185">Reference proteome</keyword>
<dbReference type="EMBL" id="UZAF01016748">
    <property type="protein sequence ID" value="VDO33318.1"/>
    <property type="molecule type" value="Genomic_DNA"/>
</dbReference>
<evidence type="ECO:0000313" key="2">
    <source>
        <dbReference type="Proteomes" id="UP000268014"/>
    </source>
</evidence>
<gene>
    <name evidence="1" type="ORF">HPLM_LOCUS7910</name>
</gene>
<name>A0A0N4WBS6_HAEPC</name>
<dbReference type="WBParaSite" id="HPLM_0000791801-mRNA-1">
    <property type="protein sequence ID" value="HPLM_0000791801-mRNA-1"/>
    <property type="gene ID" value="HPLM_0000791801"/>
</dbReference>
<reference evidence="1 2" key="2">
    <citation type="submission" date="2018-11" db="EMBL/GenBank/DDBJ databases">
        <authorList>
            <consortium name="Pathogen Informatics"/>
        </authorList>
    </citation>
    <scope>NUCLEOTIDE SEQUENCE [LARGE SCALE GENOMIC DNA]</scope>
    <source>
        <strain evidence="1 2">MHpl1</strain>
    </source>
</reference>
<proteinExistence type="predicted"/>